<keyword evidence="1" id="KW-0812">Transmembrane</keyword>
<gene>
    <name evidence="2" type="ORF">GCM10011379_04090</name>
</gene>
<keyword evidence="3" id="KW-1185">Reference proteome</keyword>
<evidence type="ECO:0000313" key="2">
    <source>
        <dbReference type="EMBL" id="GGH58399.1"/>
    </source>
</evidence>
<sequence>MNNLWEGSISMRLGFAGGLVLTVVATAGSPDLGRAMLLAATGAVVSFVTSMLMKLVWKWLTRRGK</sequence>
<dbReference type="Proteomes" id="UP000627292">
    <property type="component" value="Unassembled WGS sequence"/>
</dbReference>
<name>A0A917MQP8_9BACT</name>
<keyword evidence="1" id="KW-1133">Transmembrane helix</keyword>
<evidence type="ECO:0000256" key="1">
    <source>
        <dbReference type="SAM" id="Phobius"/>
    </source>
</evidence>
<accession>A0A917MQP8</accession>
<keyword evidence="1" id="KW-0472">Membrane</keyword>
<proteinExistence type="predicted"/>
<dbReference type="EMBL" id="BMIB01000001">
    <property type="protein sequence ID" value="GGH58399.1"/>
    <property type="molecule type" value="Genomic_DNA"/>
</dbReference>
<reference evidence="2" key="2">
    <citation type="submission" date="2020-09" db="EMBL/GenBank/DDBJ databases">
        <authorList>
            <person name="Sun Q."/>
            <person name="Zhou Y."/>
        </authorList>
    </citation>
    <scope>NUCLEOTIDE SEQUENCE</scope>
    <source>
        <strain evidence="2">CGMCC 1.15290</strain>
    </source>
</reference>
<dbReference type="AlphaFoldDB" id="A0A917MQP8"/>
<protein>
    <submittedName>
        <fullName evidence="2">Uncharacterized protein</fullName>
    </submittedName>
</protein>
<feature type="transmembrane region" description="Helical" evidence="1">
    <location>
        <begin position="37"/>
        <end position="57"/>
    </location>
</feature>
<evidence type="ECO:0000313" key="3">
    <source>
        <dbReference type="Proteomes" id="UP000627292"/>
    </source>
</evidence>
<dbReference type="RefSeq" id="WP_188950217.1">
    <property type="nucleotide sequence ID" value="NZ_BMIB01000001.1"/>
</dbReference>
<comment type="caution">
    <text evidence="2">The sequence shown here is derived from an EMBL/GenBank/DDBJ whole genome shotgun (WGS) entry which is preliminary data.</text>
</comment>
<organism evidence="2 3">
    <name type="scientific">Filimonas zeae</name>
    <dbReference type="NCBI Taxonomy" id="1737353"/>
    <lineage>
        <taxon>Bacteria</taxon>
        <taxon>Pseudomonadati</taxon>
        <taxon>Bacteroidota</taxon>
        <taxon>Chitinophagia</taxon>
        <taxon>Chitinophagales</taxon>
        <taxon>Chitinophagaceae</taxon>
        <taxon>Filimonas</taxon>
    </lineage>
</organism>
<reference evidence="2" key="1">
    <citation type="journal article" date="2014" name="Int. J. Syst. Evol. Microbiol.">
        <title>Complete genome sequence of Corynebacterium casei LMG S-19264T (=DSM 44701T), isolated from a smear-ripened cheese.</title>
        <authorList>
            <consortium name="US DOE Joint Genome Institute (JGI-PGF)"/>
            <person name="Walter F."/>
            <person name="Albersmeier A."/>
            <person name="Kalinowski J."/>
            <person name="Ruckert C."/>
        </authorList>
    </citation>
    <scope>NUCLEOTIDE SEQUENCE</scope>
    <source>
        <strain evidence="2">CGMCC 1.15290</strain>
    </source>
</reference>